<protein>
    <submittedName>
        <fullName evidence="2">Uncharacterized protein</fullName>
    </submittedName>
</protein>
<evidence type="ECO:0000313" key="2">
    <source>
        <dbReference type="EMBL" id="ETX26601.1"/>
    </source>
</evidence>
<evidence type="ECO:0000313" key="3">
    <source>
        <dbReference type="Proteomes" id="UP000023430"/>
    </source>
</evidence>
<evidence type="ECO:0000256" key="1">
    <source>
        <dbReference type="SAM" id="MobiDB-lite"/>
    </source>
</evidence>
<dbReference type="STRING" id="1449351.RISW2_21785"/>
<gene>
    <name evidence="2" type="ORF">RISW2_21785</name>
</gene>
<name>X7F3E0_9RHOB</name>
<dbReference type="Proteomes" id="UP000023430">
    <property type="component" value="Unassembled WGS sequence"/>
</dbReference>
<dbReference type="EMBL" id="JAME01000074">
    <property type="protein sequence ID" value="ETX26601.1"/>
    <property type="molecule type" value="Genomic_DNA"/>
</dbReference>
<keyword evidence="3" id="KW-1185">Reference proteome</keyword>
<organism evidence="2 3">
    <name type="scientific">Roseivivax isoporae LMG 25204</name>
    <dbReference type="NCBI Taxonomy" id="1449351"/>
    <lineage>
        <taxon>Bacteria</taxon>
        <taxon>Pseudomonadati</taxon>
        <taxon>Pseudomonadota</taxon>
        <taxon>Alphaproteobacteria</taxon>
        <taxon>Rhodobacterales</taxon>
        <taxon>Roseobacteraceae</taxon>
        <taxon>Roseivivax</taxon>
    </lineage>
</organism>
<dbReference type="AlphaFoldDB" id="X7F3E0"/>
<proteinExistence type="predicted"/>
<sequence length="55" mass="6098">MKIKMKCDAHHRISSSTSQHFRAGREYSVPKATGEALITRQVAEAVPGTKTVEKE</sequence>
<feature type="compositionally biased region" description="Basic and acidic residues" evidence="1">
    <location>
        <begin position="1"/>
        <end position="11"/>
    </location>
</feature>
<dbReference type="RefSeq" id="WP_156943967.1">
    <property type="nucleotide sequence ID" value="NZ_JAME01000074.1"/>
</dbReference>
<reference evidence="2 3" key="1">
    <citation type="submission" date="2014-01" db="EMBL/GenBank/DDBJ databases">
        <title>Roseivivax isoporae LMG 25204 Genome Sequencing.</title>
        <authorList>
            <person name="Lai Q."/>
            <person name="Li G."/>
            <person name="Shao Z."/>
        </authorList>
    </citation>
    <scope>NUCLEOTIDE SEQUENCE [LARGE SCALE GENOMIC DNA]</scope>
    <source>
        <strain evidence="2 3">LMG 25204</strain>
    </source>
</reference>
<accession>X7F3E0</accession>
<feature type="region of interest" description="Disordered" evidence="1">
    <location>
        <begin position="1"/>
        <end position="22"/>
    </location>
</feature>
<comment type="caution">
    <text evidence="2">The sequence shown here is derived from an EMBL/GenBank/DDBJ whole genome shotgun (WGS) entry which is preliminary data.</text>
</comment>